<keyword evidence="2" id="KW-1185">Reference proteome</keyword>
<sequence>MAITIRLRDDEEEMVKNTALEMMIEKKTRIKESDVIHTLIRKYLPELKTADVMKYREEVLGKDD</sequence>
<accession>A0A4Q6XC71</accession>
<proteinExistence type="predicted"/>
<name>A0A4Q6XC71_9GAMM</name>
<reference evidence="1 2" key="1">
    <citation type="submission" date="2019-02" db="EMBL/GenBank/DDBJ databases">
        <title>The draft genome of Acinetobacter halotolerans strain JCM 31009.</title>
        <authorList>
            <person name="Qin J."/>
            <person name="Feng Y."/>
            <person name="Nemec A."/>
            <person name="Zong Z."/>
        </authorList>
    </citation>
    <scope>NUCLEOTIDE SEQUENCE [LARGE SCALE GENOMIC DNA]</scope>
    <source>
        <strain evidence="1 2">JCM 31009</strain>
    </source>
</reference>
<comment type="caution">
    <text evidence="1">The sequence shown here is derived from an EMBL/GenBank/DDBJ whole genome shotgun (WGS) entry which is preliminary data.</text>
</comment>
<gene>
    <name evidence="1" type="ORF">EXE30_05210</name>
</gene>
<organism evidence="1 2">
    <name type="scientific">Acinetobacter halotolerans</name>
    <dbReference type="NCBI Taxonomy" id="1752076"/>
    <lineage>
        <taxon>Bacteria</taxon>
        <taxon>Pseudomonadati</taxon>
        <taxon>Pseudomonadota</taxon>
        <taxon>Gammaproteobacteria</taxon>
        <taxon>Moraxellales</taxon>
        <taxon>Moraxellaceae</taxon>
        <taxon>Acinetobacter</taxon>
    </lineage>
</organism>
<evidence type="ECO:0000313" key="1">
    <source>
        <dbReference type="EMBL" id="RZF54624.1"/>
    </source>
</evidence>
<dbReference type="AlphaFoldDB" id="A0A4Q6XC71"/>
<evidence type="ECO:0000313" key="2">
    <source>
        <dbReference type="Proteomes" id="UP000292110"/>
    </source>
</evidence>
<dbReference type="Proteomes" id="UP000292110">
    <property type="component" value="Unassembled WGS sequence"/>
</dbReference>
<protein>
    <submittedName>
        <fullName evidence="1">Uncharacterized protein</fullName>
    </submittedName>
</protein>
<dbReference type="RefSeq" id="WP_130161495.1">
    <property type="nucleotide sequence ID" value="NZ_SGIM01000003.1"/>
</dbReference>
<dbReference type="EMBL" id="SGIM01000003">
    <property type="protein sequence ID" value="RZF54624.1"/>
    <property type="molecule type" value="Genomic_DNA"/>
</dbReference>